<proteinExistence type="predicted"/>
<dbReference type="AlphaFoldDB" id="A0A9W9ASH4"/>
<dbReference type="Proteomes" id="UP001150266">
    <property type="component" value="Unassembled WGS sequence"/>
</dbReference>
<evidence type="ECO:0000313" key="3">
    <source>
        <dbReference type="Proteomes" id="UP001150266"/>
    </source>
</evidence>
<evidence type="ECO:0008006" key="4">
    <source>
        <dbReference type="Google" id="ProtNLM"/>
    </source>
</evidence>
<protein>
    <recommendedName>
        <fullName evidence="4">Secreted protein</fullName>
    </recommendedName>
</protein>
<organism evidence="2 3">
    <name type="scientific">Lentinula aciculospora</name>
    <dbReference type="NCBI Taxonomy" id="153920"/>
    <lineage>
        <taxon>Eukaryota</taxon>
        <taxon>Fungi</taxon>
        <taxon>Dikarya</taxon>
        <taxon>Basidiomycota</taxon>
        <taxon>Agaricomycotina</taxon>
        <taxon>Agaricomycetes</taxon>
        <taxon>Agaricomycetidae</taxon>
        <taxon>Agaricales</taxon>
        <taxon>Marasmiineae</taxon>
        <taxon>Omphalotaceae</taxon>
        <taxon>Lentinula</taxon>
    </lineage>
</organism>
<accession>A0A9W9ASH4</accession>
<keyword evidence="3" id="KW-1185">Reference proteome</keyword>
<feature type="signal peptide" evidence="1">
    <location>
        <begin position="1"/>
        <end position="24"/>
    </location>
</feature>
<name>A0A9W9ASH4_9AGAR</name>
<dbReference type="OrthoDB" id="2871284at2759"/>
<reference evidence="2" key="1">
    <citation type="submission" date="2022-08" db="EMBL/GenBank/DDBJ databases">
        <title>A Global Phylogenomic Analysis of the Shiitake Genus Lentinula.</title>
        <authorList>
            <consortium name="DOE Joint Genome Institute"/>
            <person name="Sierra-Patev S."/>
            <person name="Min B."/>
            <person name="Naranjo-Ortiz M."/>
            <person name="Looney B."/>
            <person name="Konkel Z."/>
            <person name="Slot J.C."/>
            <person name="Sakamoto Y."/>
            <person name="Steenwyk J.L."/>
            <person name="Rokas A."/>
            <person name="Carro J."/>
            <person name="Camarero S."/>
            <person name="Ferreira P."/>
            <person name="Molpeceres G."/>
            <person name="Ruiz-Duenas F.J."/>
            <person name="Serrano A."/>
            <person name="Henrissat B."/>
            <person name="Drula E."/>
            <person name="Hughes K.W."/>
            <person name="Mata J.L."/>
            <person name="Ishikawa N.K."/>
            <person name="Vargas-Isla R."/>
            <person name="Ushijima S."/>
            <person name="Smith C.A."/>
            <person name="Ahrendt S."/>
            <person name="Andreopoulos W."/>
            <person name="He G."/>
            <person name="Labutti K."/>
            <person name="Lipzen A."/>
            <person name="Ng V."/>
            <person name="Riley R."/>
            <person name="Sandor L."/>
            <person name="Barry K."/>
            <person name="Martinez A.T."/>
            <person name="Xiao Y."/>
            <person name="Gibbons J.G."/>
            <person name="Terashima K."/>
            <person name="Grigoriev I.V."/>
            <person name="Hibbett D.S."/>
        </authorList>
    </citation>
    <scope>NUCLEOTIDE SEQUENCE</scope>
    <source>
        <strain evidence="2">JLM2183</strain>
    </source>
</reference>
<sequence>MSFRSTLLKLVIVVGSLFIMAASALPYVGSANLIPRKVSALNDCPAMVKAKNFVGSDAEAEQWCSQLQQDWIDYSSPCAGYGLIQQVFLSRFDKCGGPPSARRARKYPKGHESTPCERYSLLAFNRYVMTGFMTLDKENVGVMITKKVDGAPLRKFWKDLDKDGRLRALDSIQKVIKNIVHNFLEVQLINYGYPGIWATRMFPSDTQYNEWFERRWYFLWEEIYHEAGGNIPLKYQWRRKQRA</sequence>
<evidence type="ECO:0000313" key="2">
    <source>
        <dbReference type="EMBL" id="KAJ4487652.1"/>
    </source>
</evidence>
<gene>
    <name evidence="2" type="ORF">J3R30DRAFT_826736</name>
</gene>
<feature type="chain" id="PRO_5040937347" description="Secreted protein" evidence="1">
    <location>
        <begin position="25"/>
        <end position="243"/>
    </location>
</feature>
<comment type="caution">
    <text evidence="2">The sequence shown here is derived from an EMBL/GenBank/DDBJ whole genome shotgun (WGS) entry which is preliminary data.</text>
</comment>
<dbReference type="EMBL" id="JAOTPV010000002">
    <property type="protein sequence ID" value="KAJ4487652.1"/>
    <property type="molecule type" value="Genomic_DNA"/>
</dbReference>
<keyword evidence="1" id="KW-0732">Signal</keyword>
<evidence type="ECO:0000256" key="1">
    <source>
        <dbReference type="SAM" id="SignalP"/>
    </source>
</evidence>